<evidence type="ECO:0000259" key="2">
    <source>
        <dbReference type="PROSITE" id="PS50878"/>
    </source>
</evidence>
<evidence type="ECO:0000313" key="4">
    <source>
        <dbReference type="Proteomes" id="UP000838412"/>
    </source>
</evidence>
<dbReference type="CDD" id="cd01650">
    <property type="entry name" value="RT_nLTR_like"/>
    <property type="match status" value="1"/>
</dbReference>
<reference evidence="3" key="1">
    <citation type="submission" date="2022-01" db="EMBL/GenBank/DDBJ databases">
        <authorList>
            <person name="Braso-Vives M."/>
        </authorList>
    </citation>
    <scope>NUCLEOTIDE SEQUENCE</scope>
</reference>
<dbReference type="OrthoDB" id="418748at2759"/>
<dbReference type="Pfam" id="PF00078">
    <property type="entry name" value="RVT_1"/>
    <property type="match status" value="1"/>
</dbReference>
<dbReference type="PANTHER" id="PTHR47027:SF25">
    <property type="entry name" value="REVERSE TRANSCRIPTASE DOMAIN-CONTAINING PROTEIN"/>
    <property type="match status" value="1"/>
</dbReference>
<evidence type="ECO:0000313" key="3">
    <source>
        <dbReference type="EMBL" id="CAH1239030.1"/>
    </source>
</evidence>
<dbReference type="InterPro" id="IPR043502">
    <property type="entry name" value="DNA/RNA_pol_sf"/>
</dbReference>
<dbReference type="InterPro" id="IPR045609">
    <property type="entry name" value="DUF6451"/>
</dbReference>
<dbReference type="Gene3D" id="3.60.10.10">
    <property type="entry name" value="Endonuclease/exonuclease/phosphatase"/>
    <property type="match status" value="1"/>
</dbReference>
<dbReference type="GO" id="GO:0003824">
    <property type="term" value="F:catalytic activity"/>
    <property type="evidence" value="ECO:0007669"/>
    <property type="project" value="InterPro"/>
</dbReference>
<dbReference type="SUPFAM" id="SSF56672">
    <property type="entry name" value="DNA/RNA polymerases"/>
    <property type="match status" value="1"/>
</dbReference>
<keyword evidence="4" id="KW-1185">Reference proteome</keyword>
<name>A0A8J9YSC5_BRALA</name>
<dbReference type="Pfam" id="PF03372">
    <property type="entry name" value="Exo_endo_phos"/>
    <property type="match status" value="1"/>
</dbReference>
<dbReference type="EMBL" id="OV696695">
    <property type="protein sequence ID" value="CAH1239030.1"/>
    <property type="molecule type" value="Genomic_DNA"/>
</dbReference>
<accession>A0A8J9YSC5</accession>
<feature type="compositionally biased region" description="Basic and acidic residues" evidence="1">
    <location>
        <begin position="323"/>
        <end position="347"/>
    </location>
</feature>
<evidence type="ECO:0000256" key="1">
    <source>
        <dbReference type="SAM" id="MobiDB-lite"/>
    </source>
</evidence>
<dbReference type="Proteomes" id="UP000838412">
    <property type="component" value="Chromosome 10"/>
</dbReference>
<dbReference type="Pfam" id="PF20049">
    <property type="entry name" value="DUF6451"/>
    <property type="match status" value="1"/>
</dbReference>
<dbReference type="InterPro" id="IPR036691">
    <property type="entry name" value="Endo/exonu/phosph_ase_sf"/>
</dbReference>
<gene>
    <name evidence="3" type="primary">Hypp5694</name>
    <name evidence="3" type="ORF">BLAG_LOCUS3419</name>
</gene>
<feature type="domain" description="Reverse transcriptase" evidence="2">
    <location>
        <begin position="487"/>
        <end position="756"/>
    </location>
</feature>
<dbReference type="AlphaFoldDB" id="A0A8J9YSC5"/>
<dbReference type="SUPFAM" id="SSF56219">
    <property type="entry name" value="DNase I-like"/>
    <property type="match status" value="1"/>
</dbReference>
<protein>
    <submittedName>
        <fullName evidence="3">Hypp5694 protein</fullName>
    </submittedName>
</protein>
<sequence length="944" mass="106911">MDDYNINILGLSEVRWTDSGKFISDNKTILFSGRQDGIHRDGVALILDKPAASALEEWSPINERLLTARFVTTHAKVTIVQCYAPTNEREDTDKDTFYQQLQDLVEKIPRHDIIFVMGDMNAQIGGSNQGFEHTLGPHAFGNRTDNGNRFIQFCSMNNMKIGSSIFEHKDIHKTTWLSNDHKTRTQIDHIAIGPRWRTPCLEDVRVYRGADVGSDHYLSIAKIKIKLKRQKKKASLPRRFDTSKLKDPATCEQFEASLRNRFSALADPPPGSTVWWEELKDAMTATGEEILGYKKSLREAWISDHTWKLISERKTLHHRRHNNKSDNNDVHHEYMEKNREVKRSAQRDRRVWMERQAEEAEGAAARNDMRTVYQIAKKITGSSKAHSGPVKAKDGTLLSKGEDKLARWAEHFEEVLNRPDPTSPPTVFDEPPHPLPIDTSDFTEAEVQEAIKTLKNNKSPGMDGITAEMLKAGGDCTVQWMCHLCNQAWNAGEVPEDWKNGAVVCIPKKGNLTECDNWRGVTLLSIPGKVYATCILNRMRDAVDKVLREQQAGFRPKRSCAEQIFTLRRIIEKCSELQAPLAISFIDFSKAFDSIHRPSLWNIMHSYGIPSRLISAVKQIYADSKCCVRTGEGYSGWFEVVSGVRQGCVLSPILFAMAIDWVLGKATKERGIQWVQETKLADLDFADDIAALADTTRDLQPLVCDIGSTASSIGLSISTKKTKNVLVGTHPPPTSVTIDQTEVEVVENFTYLGSSINSRGDMDKELDCRIGKASAAFNQLGKIWASKKLSLKTKLRFYNSNVLSTLLYGCETWPLKSSQERQLNGFDSKCLRKILGIRWDDFTTNREIQVRTNQQQVSATICKRRLSWLSHATRLAPDRLANQVLDWNPQGKRRRGRPRMNYRQTIERDLRAANLNWKDVRRMAADRACWANLTASCVGRHGSP</sequence>
<dbReference type="CDD" id="cd09076">
    <property type="entry name" value="L1-EN"/>
    <property type="match status" value="1"/>
</dbReference>
<dbReference type="InterPro" id="IPR000477">
    <property type="entry name" value="RT_dom"/>
</dbReference>
<dbReference type="InterPro" id="IPR005135">
    <property type="entry name" value="Endo/exonuclease/phosphatase"/>
</dbReference>
<dbReference type="PROSITE" id="PS50878">
    <property type="entry name" value="RT_POL"/>
    <property type="match status" value="1"/>
</dbReference>
<feature type="region of interest" description="Disordered" evidence="1">
    <location>
        <begin position="318"/>
        <end position="347"/>
    </location>
</feature>
<dbReference type="PANTHER" id="PTHR47027">
    <property type="entry name" value="REVERSE TRANSCRIPTASE DOMAIN-CONTAINING PROTEIN"/>
    <property type="match status" value="1"/>
</dbReference>
<organism evidence="3 4">
    <name type="scientific">Branchiostoma lanceolatum</name>
    <name type="common">Common lancelet</name>
    <name type="synonym">Amphioxus lanceolatum</name>
    <dbReference type="NCBI Taxonomy" id="7740"/>
    <lineage>
        <taxon>Eukaryota</taxon>
        <taxon>Metazoa</taxon>
        <taxon>Chordata</taxon>
        <taxon>Cephalochordata</taxon>
        <taxon>Leptocardii</taxon>
        <taxon>Amphioxiformes</taxon>
        <taxon>Branchiostomatidae</taxon>
        <taxon>Branchiostoma</taxon>
    </lineage>
</organism>
<proteinExistence type="predicted"/>